<keyword evidence="5" id="KW-0227">DNA damage</keyword>
<feature type="domain" description="DNA repair metallo-beta-lactamase" evidence="14">
    <location>
        <begin position="240"/>
        <end position="338"/>
    </location>
</feature>
<feature type="compositionally biased region" description="Polar residues" evidence="13">
    <location>
        <begin position="611"/>
        <end position="626"/>
    </location>
</feature>
<keyword evidence="4" id="KW-0255">Endonuclease</keyword>
<keyword evidence="10" id="KW-0539">Nucleus</keyword>
<evidence type="ECO:0000256" key="12">
    <source>
        <dbReference type="ARBA" id="ARBA00042677"/>
    </source>
</evidence>
<evidence type="ECO:0000256" key="6">
    <source>
        <dbReference type="ARBA" id="ARBA00022801"/>
    </source>
</evidence>
<evidence type="ECO:0000259" key="14">
    <source>
        <dbReference type="Pfam" id="PF07522"/>
    </source>
</evidence>
<keyword evidence="3" id="KW-0540">Nuclease</keyword>
<feature type="region of interest" description="Disordered" evidence="13">
    <location>
        <begin position="493"/>
        <end position="730"/>
    </location>
</feature>
<evidence type="ECO:0000313" key="15">
    <source>
        <dbReference type="EMBL" id="EKC24868.1"/>
    </source>
</evidence>
<proteinExistence type="inferred from homology"/>
<evidence type="ECO:0000256" key="7">
    <source>
        <dbReference type="ARBA" id="ARBA00022839"/>
    </source>
</evidence>
<feature type="region of interest" description="Disordered" evidence="13">
    <location>
        <begin position="374"/>
        <end position="399"/>
    </location>
</feature>
<keyword evidence="9" id="KW-0234">DNA repair</keyword>
<feature type="compositionally biased region" description="Basic and acidic residues" evidence="13">
    <location>
        <begin position="579"/>
        <end position="593"/>
    </location>
</feature>
<dbReference type="GO" id="GO:0006310">
    <property type="term" value="P:DNA recombination"/>
    <property type="evidence" value="ECO:0007669"/>
    <property type="project" value="UniProtKB-KW"/>
</dbReference>
<keyword evidence="8" id="KW-0233">DNA recombination</keyword>
<keyword evidence="7" id="KW-0269">Exonuclease</keyword>
<dbReference type="Gene3D" id="3.60.15.10">
    <property type="entry name" value="Ribonuclease Z/Hydroxyacylglutathione hydrolase-like"/>
    <property type="match status" value="1"/>
</dbReference>
<comment type="similarity">
    <text evidence="2">Belongs to the DNA repair metallo-beta-lactamase (DRMBL) family.</text>
</comment>
<feature type="region of interest" description="Disordered" evidence="13">
    <location>
        <begin position="416"/>
        <end position="452"/>
    </location>
</feature>
<evidence type="ECO:0000256" key="11">
    <source>
        <dbReference type="ARBA" id="ARBA00039759"/>
    </source>
</evidence>
<dbReference type="PANTHER" id="PTHR23240">
    <property type="entry name" value="DNA CROSS-LINK REPAIR PROTEIN PSO2/SNM1-RELATED"/>
    <property type="match status" value="1"/>
</dbReference>
<dbReference type="GO" id="GO:0004519">
    <property type="term" value="F:endonuclease activity"/>
    <property type="evidence" value="ECO:0007669"/>
    <property type="project" value="UniProtKB-KW"/>
</dbReference>
<dbReference type="GO" id="GO:0035312">
    <property type="term" value="F:5'-3' DNA exonuclease activity"/>
    <property type="evidence" value="ECO:0007669"/>
    <property type="project" value="TreeGrafter"/>
</dbReference>
<evidence type="ECO:0000256" key="3">
    <source>
        <dbReference type="ARBA" id="ARBA00022722"/>
    </source>
</evidence>
<evidence type="ECO:0000256" key="4">
    <source>
        <dbReference type="ARBA" id="ARBA00022759"/>
    </source>
</evidence>
<dbReference type="AlphaFoldDB" id="K1PT56"/>
<accession>K1PT56</accession>
<feature type="compositionally biased region" description="Acidic residues" evidence="13">
    <location>
        <begin position="635"/>
        <end position="653"/>
    </location>
</feature>
<dbReference type="InterPro" id="IPR011084">
    <property type="entry name" value="DRMBL"/>
</dbReference>
<dbReference type="GO" id="GO:0000723">
    <property type="term" value="P:telomere maintenance"/>
    <property type="evidence" value="ECO:0007669"/>
    <property type="project" value="TreeGrafter"/>
</dbReference>
<dbReference type="GO" id="GO:0003684">
    <property type="term" value="F:damaged DNA binding"/>
    <property type="evidence" value="ECO:0007669"/>
    <property type="project" value="TreeGrafter"/>
</dbReference>
<dbReference type="GO" id="GO:0006303">
    <property type="term" value="P:double-strand break repair via nonhomologous end joining"/>
    <property type="evidence" value="ECO:0007669"/>
    <property type="project" value="TreeGrafter"/>
</dbReference>
<evidence type="ECO:0000256" key="1">
    <source>
        <dbReference type="ARBA" id="ARBA00004123"/>
    </source>
</evidence>
<dbReference type="Pfam" id="PF07522">
    <property type="entry name" value="DRMBL"/>
    <property type="match status" value="1"/>
</dbReference>
<dbReference type="EMBL" id="JH816055">
    <property type="protein sequence ID" value="EKC24868.1"/>
    <property type="molecule type" value="Genomic_DNA"/>
</dbReference>
<organism evidence="15">
    <name type="scientific">Magallana gigas</name>
    <name type="common">Pacific oyster</name>
    <name type="synonym">Crassostrea gigas</name>
    <dbReference type="NCBI Taxonomy" id="29159"/>
    <lineage>
        <taxon>Eukaryota</taxon>
        <taxon>Metazoa</taxon>
        <taxon>Spiralia</taxon>
        <taxon>Lophotrochozoa</taxon>
        <taxon>Mollusca</taxon>
        <taxon>Bivalvia</taxon>
        <taxon>Autobranchia</taxon>
        <taxon>Pteriomorphia</taxon>
        <taxon>Ostreida</taxon>
        <taxon>Ostreoidea</taxon>
        <taxon>Ostreidae</taxon>
        <taxon>Magallana</taxon>
    </lineage>
</organism>
<evidence type="ECO:0000256" key="5">
    <source>
        <dbReference type="ARBA" id="ARBA00022763"/>
    </source>
</evidence>
<evidence type="ECO:0000256" key="10">
    <source>
        <dbReference type="ARBA" id="ARBA00023242"/>
    </source>
</evidence>
<evidence type="ECO:0000256" key="9">
    <source>
        <dbReference type="ARBA" id="ARBA00023204"/>
    </source>
</evidence>
<evidence type="ECO:0000256" key="8">
    <source>
        <dbReference type="ARBA" id="ARBA00023172"/>
    </source>
</evidence>
<gene>
    <name evidence="15" type="ORF">CGI_10021465</name>
</gene>
<name>K1PT56_MAGGI</name>
<dbReference type="InterPro" id="IPR036866">
    <property type="entry name" value="RibonucZ/Hydroxyglut_hydro"/>
</dbReference>
<feature type="compositionally biased region" description="Acidic residues" evidence="13">
    <location>
        <begin position="599"/>
        <end position="609"/>
    </location>
</feature>
<dbReference type="InParanoid" id="K1PT56"/>
<reference evidence="15" key="1">
    <citation type="journal article" date="2012" name="Nature">
        <title>The oyster genome reveals stress adaptation and complexity of shell formation.</title>
        <authorList>
            <person name="Zhang G."/>
            <person name="Fang X."/>
            <person name="Guo X."/>
            <person name="Li L."/>
            <person name="Luo R."/>
            <person name="Xu F."/>
            <person name="Yang P."/>
            <person name="Zhang L."/>
            <person name="Wang X."/>
            <person name="Qi H."/>
            <person name="Xiong Z."/>
            <person name="Que H."/>
            <person name="Xie Y."/>
            <person name="Holland P.W."/>
            <person name="Paps J."/>
            <person name="Zhu Y."/>
            <person name="Wu F."/>
            <person name="Chen Y."/>
            <person name="Wang J."/>
            <person name="Peng C."/>
            <person name="Meng J."/>
            <person name="Yang L."/>
            <person name="Liu J."/>
            <person name="Wen B."/>
            <person name="Zhang N."/>
            <person name="Huang Z."/>
            <person name="Zhu Q."/>
            <person name="Feng Y."/>
            <person name="Mount A."/>
            <person name="Hedgecock D."/>
            <person name="Xu Z."/>
            <person name="Liu Y."/>
            <person name="Domazet-Loso T."/>
            <person name="Du Y."/>
            <person name="Sun X."/>
            <person name="Zhang S."/>
            <person name="Liu B."/>
            <person name="Cheng P."/>
            <person name="Jiang X."/>
            <person name="Li J."/>
            <person name="Fan D."/>
            <person name="Wang W."/>
            <person name="Fu W."/>
            <person name="Wang T."/>
            <person name="Wang B."/>
            <person name="Zhang J."/>
            <person name="Peng Z."/>
            <person name="Li Y."/>
            <person name="Li N."/>
            <person name="Wang J."/>
            <person name="Chen M."/>
            <person name="He Y."/>
            <person name="Tan F."/>
            <person name="Song X."/>
            <person name="Zheng Q."/>
            <person name="Huang R."/>
            <person name="Yang H."/>
            <person name="Du X."/>
            <person name="Chen L."/>
            <person name="Yang M."/>
            <person name="Gaffney P.M."/>
            <person name="Wang S."/>
            <person name="Luo L."/>
            <person name="She Z."/>
            <person name="Ming Y."/>
            <person name="Huang W."/>
            <person name="Zhang S."/>
            <person name="Huang B."/>
            <person name="Zhang Y."/>
            <person name="Qu T."/>
            <person name="Ni P."/>
            <person name="Miao G."/>
            <person name="Wang J."/>
            <person name="Wang Q."/>
            <person name="Steinberg C.E."/>
            <person name="Wang H."/>
            <person name="Li N."/>
            <person name="Qian L."/>
            <person name="Zhang G."/>
            <person name="Li Y."/>
            <person name="Yang H."/>
            <person name="Liu X."/>
            <person name="Wang J."/>
            <person name="Yin Y."/>
            <person name="Wang J."/>
        </authorList>
    </citation>
    <scope>NUCLEOTIDE SEQUENCE [LARGE SCALE GENOMIC DNA]</scope>
    <source>
        <strain evidence="15">05x7-T-G4-1.051#20</strain>
    </source>
</reference>
<comment type="subcellular location">
    <subcellularLocation>
        <location evidence="1">Nucleus</location>
    </subcellularLocation>
</comment>
<evidence type="ECO:0000256" key="13">
    <source>
        <dbReference type="SAM" id="MobiDB-lite"/>
    </source>
</evidence>
<dbReference type="GO" id="GO:0005634">
    <property type="term" value="C:nucleus"/>
    <property type="evidence" value="ECO:0007669"/>
    <property type="project" value="UniProtKB-SubCell"/>
</dbReference>
<dbReference type="SUPFAM" id="SSF56281">
    <property type="entry name" value="Metallo-hydrolase/oxidoreductase"/>
    <property type="match status" value="1"/>
</dbReference>
<dbReference type="HOGENOM" id="CLU_346912_0_0_1"/>
<dbReference type="GO" id="GO:0036297">
    <property type="term" value="P:interstrand cross-link repair"/>
    <property type="evidence" value="ECO:0007669"/>
    <property type="project" value="TreeGrafter"/>
</dbReference>
<feature type="compositionally biased region" description="Polar residues" evidence="13">
    <location>
        <begin position="709"/>
        <end position="718"/>
    </location>
</feature>
<evidence type="ECO:0000256" key="2">
    <source>
        <dbReference type="ARBA" id="ARBA00010304"/>
    </source>
</evidence>
<dbReference type="PANTHER" id="PTHR23240:SF8">
    <property type="entry name" value="PROTEIN ARTEMIS"/>
    <property type="match status" value="1"/>
</dbReference>
<dbReference type="Gene3D" id="3.40.50.12650">
    <property type="match status" value="1"/>
</dbReference>
<keyword evidence="6" id="KW-0378">Hydrolase</keyword>
<protein>
    <recommendedName>
        <fullName evidence="11">Protein artemis</fullName>
    </recommendedName>
    <alternativeName>
        <fullName evidence="12">DNA cross-link repair 1C protein</fullName>
    </alternativeName>
</protein>
<sequence>MSCFKGKMREYQNISLDRFDGLNLKSTVYFLSHCHCDHMEGLASAEFLDRLSSRNDIFLYCSEVTKILLMEKLAKLEKFVKVLKVGEPSCIPIPAQNSAKTEKVTVTLIHASHCPGSVMFLFEGYDGTALYTGDFRWESDQIQNVPALHVDQRVKPLASLYVDTTFCHPNSFLIPSRRTIIKVVCDLVTEWTSKGSNHVVHFTPRANYGHEPLLKEVAQTLGCKVHVKKDKENIYNQMSELQGVFTSDSTATPLHACGMKVYGKPPRLPCNLRGNLKVMVILPSTMFFTQSVHVSEREIVLQDRGMYRVCYCFHSSMQEVRDLVTYLQPRQVFPNVKPVEDKTLRQVQQRLNEFLKLKHSSRVREAMDSQRPLGLLKGTFKKRKKKPSETSSESEELLFGSQSLSPKKFSNAIVSPAKNNHKEETEDEEGDQSSYDGSCHSDSELSGICDSQSLSTPRQSLLEAINSLDSSQSESLSHRIVVYDDCEQTEGKALSLEELNKQYQEGEEDIDSASVSDQGDPDPDRDSSPPPETTNIDKESEISGSNKQGEDAPNNKSQGFDPHSLEHDQVDLDQLSDELDIHCSAEKEDDRNHVIVITDESESDDEDCPTEISSQESKTTTDVNATRKSKHKEDLDDIDALFEVESSDSDDDDVKIVEDPEPGTSKAENYNRNTHKVMHDNSGPCTSLLDFSRTSNSLQEESDSDATLPPSQNSYSESPQKRRPSSEDSVEIIDYTTLSFSARENSHRTPRKLQQTSMDHYVSPLEDSPEKFSPSIVKRRKRCTKKLNVSHRKLMYKSNGEECSGDEEVVDLTL</sequence>